<protein>
    <submittedName>
        <fullName evidence="1">Uncharacterized protein</fullName>
    </submittedName>
</protein>
<keyword evidence="2" id="KW-1185">Reference proteome</keyword>
<sequence length="56" mass="6599">MSQPVVTIETLLKHNQQFWQVRMGKRCLTFSNERAARSFAAQLHMRVQWLNGQTSH</sequence>
<gene>
    <name evidence="1" type="ORF">WG219_09680</name>
</gene>
<dbReference type="Proteomes" id="UP001476583">
    <property type="component" value="Chromosome"/>
</dbReference>
<proteinExistence type="predicted"/>
<evidence type="ECO:0000313" key="2">
    <source>
        <dbReference type="Proteomes" id="UP001476583"/>
    </source>
</evidence>
<name>A0ABZ2RTU2_ECTME</name>
<evidence type="ECO:0000313" key="1">
    <source>
        <dbReference type="EMBL" id="WXL27694.1"/>
    </source>
</evidence>
<reference evidence="1 2" key="1">
    <citation type="submission" date="2024-03" db="EMBL/GenBank/DDBJ databases">
        <title>Complete genome of BD2.</title>
        <authorList>
            <person name="Cao G."/>
        </authorList>
    </citation>
    <scope>NUCLEOTIDE SEQUENCE [LARGE SCALE GENOMIC DNA]</scope>
    <source>
        <strain evidence="1 2">BD2</strain>
    </source>
</reference>
<dbReference type="EMBL" id="CP148074">
    <property type="protein sequence ID" value="WXL27694.1"/>
    <property type="molecule type" value="Genomic_DNA"/>
</dbReference>
<accession>A0ABZ2RTU2</accession>
<organism evidence="1 2">
    <name type="scientific">Ectopseudomonas mendocina</name>
    <name type="common">Pseudomonas mendocina</name>
    <dbReference type="NCBI Taxonomy" id="300"/>
    <lineage>
        <taxon>Bacteria</taxon>
        <taxon>Pseudomonadati</taxon>
        <taxon>Pseudomonadota</taxon>
        <taxon>Gammaproteobacteria</taxon>
        <taxon>Pseudomonadales</taxon>
        <taxon>Pseudomonadaceae</taxon>
        <taxon>Ectopseudomonas</taxon>
    </lineage>
</organism>